<protein>
    <recommendedName>
        <fullName evidence="2">Integrase catalytic domain-containing protein</fullName>
    </recommendedName>
</protein>
<dbReference type="Pfam" id="PF03564">
    <property type="entry name" value="DUF1759"/>
    <property type="match status" value="1"/>
</dbReference>
<dbReference type="PANTHER" id="PTHR47331">
    <property type="entry name" value="PHD-TYPE DOMAIN-CONTAINING PROTEIN"/>
    <property type="match status" value="1"/>
</dbReference>
<dbReference type="InterPro" id="IPR005312">
    <property type="entry name" value="DUF1759"/>
</dbReference>
<dbReference type="Pfam" id="PF05380">
    <property type="entry name" value="Peptidase_A17"/>
    <property type="match status" value="1"/>
</dbReference>
<dbReference type="EMBL" id="JBEDNZ010000008">
    <property type="protein sequence ID" value="KAL0839925.1"/>
    <property type="molecule type" value="Genomic_DNA"/>
</dbReference>
<dbReference type="PANTHER" id="PTHR47331:SF1">
    <property type="entry name" value="GAG-LIKE PROTEIN"/>
    <property type="match status" value="1"/>
</dbReference>
<evidence type="ECO:0000259" key="2">
    <source>
        <dbReference type="PROSITE" id="PS50994"/>
    </source>
</evidence>
<dbReference type="InterPro" id="IPR012337">
    <property type="entry name" value="RNaseH-like_sf"/>
</dbReference>
<sequence>MSTDKDNTSSDLFDKQFVLLTAKKERLFSRMNDLFSLSTNISNYDSRNNETFMAKSEPIDVMRSQFETIIDDLNDHQLSLDSSFNPDYKPLDAFDDLYLRVKHTRGRIMEVLRSDQSSSRNDSSNSNIGCSIKLPPIELPSFDGKTQNWPKFYESFKSNIHNNNQLTDSQRVQYLVGKLTHDALKFTAGIVPTGETYNIIWESLVKKFQDKRALGTHYLNNILDSKGCINTPNSLDTFIGMYTSSVAALKQLGIEDLSDFILFHCALRKIDSQTIQAFELAFRNKDIPSYNDLVSFVQDQAKILQRSSNNSSARASNSGSSASKPSTNQSSRPQTYKSFVASNEGVPSTSPTKSCEFCNKTDHLIYSCSQFKNLSSPRARFEFIKSKHGCVNCLSGSHTVTSCKSTHVCGICKKKHHTYLHFDKKDHNIRSNNYVQVSQLPNSQGSLTSPVVPSRASCGQADVNMDSCVMKNSSADNSAPVSPEMRIDNSNHSVDVNHTIPSLSLSAEVRPTSSILLSTAQVYAKSQNGNKIMIRCLIDNGSQNNLITIDCCKALNLVIIPLSNSFVKGIGSASRPILGYVNLDIESRVYPNNKYSIHALVVDCITVQLPTHYITKGDIGYLEGLPLADLTWNIPGNVDVVLGAQLFPYIYLGNKVESGTSAPPALLTAFGFVLMGDYPCDESQNKVSKTSFTALALNDLVQKFWQLEEIPNMQFLSPEETECENLFASSVTRSDDGRYSAALPFSKDPSALGNSRTAAQRRLMALERKFKQSPDLQEIYSNVLNEYIDNGYLSQVAESDITDEGYYIPHHAVTHPDKPMPRIVLDASAATHTGLSLNDVLHTGPNLIPRHVGVLRDSTVRIVAFCDASMNGYGCVIYLHTTDPAGYITVRLLCAKSKVSPTKVTTLARLELCAAVLMSKLIRTVHETYRARHPIAGTYAFSDSTIALSWIHSSPHRWSVFVSNRVAQCQENLPPENYYHVAGCENPSDCLSRGMLPSQLMSHDLWWNGPSWIRNPPSEWPVKPFTPSNAGQLPELRAKVLTATVQCEPLILNELAQRISSWDKLLRIVVYILRFIKKVSPSSGIVNNLMTAEKAVIRSVQRVHFAEDIKALTKDKLPSKKLQSLFVFLDEDGLLRIGGRLSNSDLPFEAKHPLLLPKHDPVVDLLIDHSHIMNCHTGPGLLISILRQRFWILDARTVVRARVRKCNYCFRVNPSHPTPMMADLPSYRVSEAKAFVHTGVDYAGPLRITLTRRRGQHSQKAYICLFVCLVTKAIHIELVSELTSDAFLAAFKRFISRRGPISCLYSDNGTNFVGAKAQLDDIFKILIDSEFQSALKQELSARRIEWKMIPPRSPHFGGIWEGNIKSLKTHLHRVIGNQLLTYEELLTVLVQIECIMNSRPLTVVSSDPSPEVITPAHFLMSTPLQYLPAVDLKDVRINLVQRKQLLDSMVQSYWKKWRLEYLHTLQVRQKWTSPDRRIEVGTVVLVGQDDCPPLSWPLGVITEIHPGSDKVVRVATVKTKCGIFKRPVVKLYPIPTQ</sequence>
<dbReference type="InterPro" id="IPR036397">
    <property type="entry name" value="RNaseH_sf"/>
</dbReference>
<reference evidence="3 4" key="1">
    <citation type="submission" date="2024-06" db="EMBL/GenBank/DDBJ databases">
        <title>A chromosome-level genome assembly of beet webworm, Loxostege sticticalis.</title>
        <authorList>
            <person name="Zhang Y."/>
        </authorList>
    </citation>
    <scope>NUCLEOTIDE SEQUENCE [LARGE SCALE GENOMIC DNA]</scope>
    <source>
        <strain evidence="3">AQ028</strain>
        <tissue evidence="3">Male pupae</tissue>
    </source>
</reference>
<dbReference type="Gene3D" id="3.30.420.10">
    <property type="entry name" value="Ribonuclease H-like superfamily/Ribonuclease H"/>
    <property type="match status" value="1"/>
</dbReference>
<dbReference type="Proteomes" id="UP001549921">
    <property type="component" value="Unassembled WGS sequence"/>
</dbReference>
<dbReference type="PROSITE" id="PS50994">
    <property type="entry name" value="INTEGRASE"/>
    <property type="match status" value="1"/>
</dbReference>
<proteinExistence type="predicted"/>
<dbReference type="SUPFAM" id="SSF53098">
    <property type="entry name" value="Ribonuclease H-like"/>
    <property type="match status" value="1"/>
</dbReference>
<feature type="domain" description="Integrase catalytic" evidence="2">
    <location>
        <begin position="1221"/>
        <end position="1423"/>
    </location>
</feature>
<comment type="caution">
    <text evidence="3">The sequence shown here is derived from an EMBL/GenBank/DDBJ whole genome shotgun (WGS) entry which is preliminary data.</text>
</comment>
<dbReference type="InterPro" id="IPR001584">
    <property type="entry name" value="Integrase_cat-core"/>
</dbReference>
<organism evidence="3 4">
    <name type="scientific">Loxostege sticticalis</name>
    <name type="common">Beet webworm moth</name>
    <dbReference type="NCBI Taxonomy" id="481309"/>
    <lineage>
        <taxon>Eukaryota</taxon>
        <taxon>Metazoa</taxon>
        <taxon>Ecdysozoa</taxon>
        <taxon>Arthropoda</taxon>
        <taxon>Hexapoda</taxon>
        <taxon>Insecta</taxon>
        <taxon>Pterygota</taxon>
        <taxon>Neoptera</taxon>
        <taxon>Endopterygota</taxon>
        <taxon>Lepidoptera</taxon>
        <taxon>Glossata</taxon>
        <taxon>Ditrysia</taxon>
        <taxon>Pyraloidea</taxon>
        <taxon>Crambidae</taxon>
        <taxon>Pyraustinae</taxon>
        <taxon>Loxostege</taxon>
    </lineage>
</organism>
<gene>
    <name evidence="3" type="ORF">ABMA28_016541</name>
</gene>
<feature type="compositionally biased region" description="Low complexity" evidence="1">
    <location>
        <begin position="307"/>
        <end position="323"/>
    </location>
</feature>
<evidence type="ECO:0000256" key="1">
    <source>
        <dbReference type="SAM" id="MobiDB-lite"/>
    </source>
</evidence>
<name>A0ABD0TCU0_LOXSC</name>
<dbReference type="InterPro" id="IPR008042">
    <property type="entry name" value="Retrotrans_Pao"/>
</dbReference>
<dbReference type="InterPro" id="IPR040676">
    <property type="entry name" value="DUF5641"/>
</dbReference>
<feature type="region of interest" description="Disordered" evidence="1">
    <location>
        <begin position="307"/>
        <end position="334"/>
    </location>
</feature>
<feature type="compositionally biased region" description="Polar residues" evidence="1">
    <location>
        <begin position="324"/>
        <end position="334"/>
    </location>
</feature>
<dbReference type="Pfam" id="PF18701">
    <property type="entry name" value="DUF5641"/>
    <property type="match status" value="1"/>
</dbReference>
<accession>A0ABD0TCU0</accession>
<evidence type="ECO:0000313" key="3">
    <source>
        <dbReference type="EMBL" id="KAL0839925.1"/>
    </source>
</evidence>
<evidence type="ECO:0000313" key="4">
    <source>
        <dbReference type="Proteomes" id="UP001549921"/>
    </source>
</evidence>